<dbReference type="KEGG" id="vg:29066633"/>
<reference evidence="1 2" key="1">
    <citation type="submission" date="2016-08" db="EMBL/GenBank/DDBJ databases">
        <authorList>
            <person name="Acevedo E."/>
            <person name="Azhar M."/>
            <person name="Golebiewska U.P."/>
            <person name="Grzywna D."/>
            <person name="Guardiola R."/>
            <person name="Jackson O."/>
            <person name="John N."/>
            <person name="Kanavatsas C."/>
            <person name="Khan S."/>
            <person name="Leong J."/>
            <person name="Mansilla E."/>
            <person name="Muladjanov Y."/>
            <person name="Nouel J."/>
            <person name="Oh S."/>
            <person name="Oppedisano M."/>
            <person name="Sajid A."/>
            <person name="Samper M."/>
            <person name="Ugbeva O."/>
            <person name="Delesalle V.A."/>
            <person name="Garlena R.A."/>
            <person name="Russell D.A."/>
            <person name="Pope W.H."/>
            <person name="Jacobs-Sera D."/>
            <person name="Hendrix R.W."/>
            <person name="Hatfull G.F."/>
        </authorList>
    </citation>
    <scope>NUCLEOTIDE SEQUENCE [LARGE SCALE GENOMIC DNA]</scope>
</reference>
<dbReference type="Proteomes" id="UP000204231">
    <property type="component" value="Segment"/>
</dbReference>
<dbReference type="RefSeq" id="YP_009288068.1">
    <property type="nucleotide sequence ID" value="NC_031080.1"/>
</dbReference>
<gene>
    <name evidence="1" type="ORF">SEA_TONENILI_235</name>
</gene>
<evidence type="ECO:0000313" key="2">
    <source>
        <dbReference type="Proteomes" id="UP000204231"/>
    </source>
</evidence>
<name>A0A1C9EHH4_9CAUD</name>
<accession>A0A1C9EHH4</accession>
<dbReference type="GeneID" id="29066633"/>
<protein>
    <submittedName>
        <fullName evidence="1">Uncharacterized protein</fullName>
    </submittedName>
</protein>
<sequence length="58" mass="7132">MRVYVTIERMACEYDEVKEVFVNEQDAKNWVAQHRADDQREFMSYDYVPRELRTAWRG</sequence>
<organism evidence="1 2">
    <name type="scientific">Mycobacterium phage Tonenili</name>
    <dbReference type="NCBI Taxonomy" id="1891703"/>
    <lineage>
        <taxon>Viruses</taxon>
        <taxon>Duplodnaviria</taxon>
        <taxon>Heunggongvirae</taxon>
        <taxon>Uroviricota</taxon>
        <taxon>Caudoviricetes</taxon>
        <taxon>Ceeclamvirinae</taxon>
        <taxon>Bixzunavirus</taxon>
        <taxon>Bixzunavirus tonenili</taxon>
    </lineage>
</organism>
<dbReference type="EMBL" id="KX752698">
    <property type="protein sequence ID" value="AON96955.1"/>
    <property type="molecule type" value="Genomic_DNA"/>
</dbReference>
<keyword evidence="2" id="KW-1185">Reference proteome</keyword>
<proteinExistence type="predicted"/>
<evidence type="ECO:0000313" key="1">
    <source>
        <dbReference type="EMBL" id="AON96955.1"/>
    </source>
</evidence>